<evidence type="ECO:0000313" key="4">
    <source>
        <dbReference type="Proteomes" id="UP000501690"/>
    </source>
</evidence>
<feature type="region of interest" description="Disordered" evidence="1">
    <location>
        <begin position="258"/>
        <end position="277"/>
    </location>
</feature>
<protein>
    <recommendedName>
        <fullName evidence="2">Homologous recombination OB-fold protein OB-fold domain-containing protein</fullName>
    </recommendedName>
</protein>
<feature type="domain" description="Homologous recombination OB-fold protein OB-fold" evidence="2">
    <location>
        <begin position="102"/>
        <end position="162"/>
    </location>
</feature>
<keyword evidence="4" id="KW-1185">Reference proteome</keyword>
<sequence length="277" mass="30268">MDSWEGLDIDESDVLSFIRKCNSNTEFIPGPAGNAQALMLNRESEEPENTQQLMREIAAVGDARDFNSNAWKWARKFVEYHGLVAEGDIKNLILLSSRKSMEKIPLVVCVVKECHPNGLGDMSILIKDPSTTAKASVHRKAVMDPEFGSHIAVGASLILKNVLSPLFAFVLNLGLHIFYEVFKNDISPPTDHEVQACMPVVRNYPGEYLFDVDDILKKLVPPPKVVITGYHEDTSVAGSSSLPCSNAAISLGADSPHGNYDAHPDGSTTFDVECPDA</sequence>
<gene>
    <name evidence="3" type="ORF">DEO72_LG10g2581</name>
</gene>
<accession>A0A4D6NDE0</accession>
<dbReference type="InterPro" id="IPR028045">
    <property type="entry name" value="HROB"/>
</dbReference>
<dbReference type="InterPro" id="IPR058570">
    <property type="entry name" value="HROB_OB"/>
</dbReference>
<dbReference type="AlphaFoldDB" id="A0A4D6NDE0"/>
<evidence type="ECO:0000259" key="2">
    <source>
        <dbReference type="Pfam" id="PF15072"/>
    </source>
</evidence>
<dbReference type="PANTHER" id="PTHR14523">
    <property type="entry name" value="UNCHARACTERIZED PROTEIN C17ORF53 HOMOLOG"/>
    <property type="match status" value="1"/>
</dbReference>
<dbReference type="PANTHER" id="PTHR14523:SF1">
    <property type="entry name" value="HOMOLOGOUS RECOMBINATION OB-FOLD PROTEIN"/>
    <property type="match status" value="1"/>
</dbReference>
<evidence type="ECO:0000313" key="3">
    <source>
        <dbReference type="EMBL" id="QCE11348.1"/>
    </source>
</evidence>
<organism evidence="3 4">
    <name type="scientific">Vigna unguiculata</name>
    <name type="common">Cowpea</name>
    <dbReference type="NCBI Taxonomy" id="3917"/>
    <lineage>
        <taxon>Eukaryota</taxon>
        <taxon>Viridiplantae</taxon>
        <taxon>Streptophyta</taxon>
        <taxon>Embryophyta</taxon>
        <taxon>Tracheophyta</taxon>
        <taxon>Spermatophyta</taxon>
        <taxon>Magnoliopsida</taxon>
        <taxon>eudicotyledons</taxon>
        <taxon>Gunneridae</taxon>
        <taxon>Pentapetalae</taxon>
        <taxon>rosids</taxon>
        <taxon>fabids</taxon>
        <taxon>Fabales</taxon>
        <taxon>Fabaceae</taxon>
        <taxon>Papilionoideae</taxon>
        <taxon>50 kb inversion clade</taxon>
        <taxon>NPAAA clade</taxon>
        <taxon>indigoferoid/millettioid clade</taxon>
        <taxon>Phaseoleae</taxon>
        <taxon>Vigna</taxon>
    </lineage>
</organism>
<evidence type="ECO:0000256" key="1">
    <source>
        <dbReference type="SAM" id="MobiDB-lite"/>
    </source>
</evidence>
<dbReference type="GO" id="GO:0000725">
    <property type="term" value="P:recombinational repair"/>
    <property type="evidence" value="ECO:0007669"/>
    <property type="project" value="InterPro"/>
</dbReference>
<dbReference type="Pfam" id="PF15072">
    <property type="entry name" value="HROB"/>
    <property type="match status" value="1"/>
</dbReference>
<name>A0A4D6NDE0_VIGUN</name>
<reference evidence="3 4" key="1">
    <citation type="submission" date="2019-04" db="EMBL/GenBank/DDBJ databases">
        <title>An improved genome assembly and genetic linkage map for asparagus bean, Vigna unguiculata ssp. sesquipedialis.</title>
        <authorList>
            <person name="Xia Q."/>
            <person name="Zhang R."/>
            <person name="Dong Y."/>
        </authorList>
    </citation>
    <scope>NUCLEOTIDE SEQUENCE [LARGE SCALE GENOMIC DNA]</scope>
    <source>
        <tissue evidence="3">Leaf</tissue>
    </source>
</reference>
<proteinExistence type="predicted"/>
<dbReference type="EMBL" id="CP039354">
    <property type="protein sequence ID" value="QCE11348.1"/>
    <property type="molecule type" value="Genomic_DNA"/>
</dbReference>
<dbReference type="Proteomes" id="UP000501690">
    <property type="component" value="Linkage Group LG10"/>
</dbReference>